<reference evidence="1" key="1">
    <citation type="submission" date="2018-05" db="EMBL/GenBank/DDBJ databases">
        <title>Draft genome of Mucuna pruriens seed.</title>
        <authorList>
            <person name="Nnadi N.E."/>
            <person name="Vos R."/>
            <person name="Hasami M.H."/>
            <person name="Devisetty U.K."/>
            <person name="Aguiy J.C."/>
        </authorList>
    </citation>
    <scope>NUCLEOTIDE SEQUENCE [LARGE SCALE GENOMIC DNA]</scope>
    <source>
        <strain evidence="1">JCA_2017</strain>
    </source>
</reference>
<dbReference type="OrthoDB" id="546098at2759"/>
<name>A0A371F252_MUCPR</name>
<evidence type="ECO:0000313" key="1">
    <source>
        <dbReference type="EMBL" id="RDX72370.1"/>
    </source>
</evidence>
<proteinExistence type="predicted"/>
<dbReference type="Proteomes" id="UP000257109">
    <property type="component" value="Unassembled WGS sequence"/>
</dbReference>
<organism evidence="1 2">
    <name type="scientific">Mucuna pruriens</name>
    <name type="common">Velvet bean</name>
    <name type="synonym">Dolichos pruriens</name>
    <dbReference type="NCBI Taxonomy" id="157652"/>
    <lineage>
        <taxon>Eukaryota</taxon>
        <taxon>Viridiplantae</taxon>
        <taxon>Streptophyta</taxon>
        <taxon>Embryophyta</taxon>
        <taxon>Tracheophyta</taxon>
        <taxon>Spermatophyta</taxon>
        <taxon>Magnoliopsida</taxon>
        <taxon>eudicotyledons</taxon>
        <taxon>Gunneridae</taxon>
        <taxon>Pentapetalae</taxon>
        <taxon>rosids</taxon>
        <taxon>fabids</taxon>
        <taxon>Fabales</taxon>
        <taxon>Fabaceae</taxon>
        <taxon>Papilionoideae</taxon>
        <taxon>50 kb inversion clade</taxon>
        <taxon>NPAAA clade</taxon>
        <taxon>indigoferoid/millettioid clade</taxon>
        <taxon>Phaseoleae</taxon>
        <taxon>Mucuna</taxon>
    </lineage>
</organism>
<keyword evidence="2" id="KW-1185">Reference proteome</keyword>
<evidence type="ECO:0008006" key="3">
    <source>
        <dbReference type="Google" id="ProtNLM"/>
    </source>
</evidence>
<protein>
    <recommendedName>
        <fullName evidence="3">Reverse transcriptase Ty1/copia-type domain-containing protein</fullName>
    </recommendedName>
</protein>
<gene>
    <name evidence="1" type="ORF">CR513_48153</name>
</gene>
<accession>A0A371F252</accession>
<dbReference type="AlphaFoldDB" id="A0A371F252"/>
<comment type="caution">
    <text evidence="1">The sequence shown here is derived from an EMBL/GenBank/DDBJ whole genome shotgun (WGS) entry which is preliminary data.</text>
</comment>
<sequence>MKSMQDNDVWDLVELPKGVKPIVANEYLKPKRILKMDVKIAFLNGDIDEMIYMAQPKNFVSNESKSMRTKRYMLTYQKSECLEIIGYFDSNFVGCQDNKRSTSGYIYMLNKVDG</sequence>
<feature type="non-terminal residue" evidence="1">
    <location>
        <position position="1"/>
    </location>
</feature>
<evidence type="ECO:0000313" key="2">
    <source>
        <dbReference type="Proteomes" id="UP000257109"/>
    </source>
</evidence>
<dbReference type="EMBL" id="QJKJ01010929">
    <property type="protein sequence ID" value="RDX72370.1"/>
    <property type="molecule type" value="Genomic_DNA"/>
</dbReference>